<dbReference type="PATRIC" id="fig|754477.3.peg.1344"/>
<name>I1YHX0_METFJ</name>
<reference evidence="1 2" key="1">
    <citation type="journal article" date="2012" name="J. Bacteriol.">
        <title>Complete genome sequences of Methylophaga sp. strain JAM1 and Methylophaga sp. strain JAM7.</title>
        <authorList>
            <person name="Villeneuve C."/>
            <person name="Martineau C."/>
            <person name="Mauffrey F."/>
            <person name="Villemur R."/>
        </authorList>
    </citation>
    <scope>NUCLEOTIDE SEQUENCE [LARGE SCALE GENOMIC DNA]</scope>
    <source>
        <strain evidence="1 2">JAM7</strain>
    </source>
</reference>
<dbReference type="HOGENOM" id="CLU_3063313_0_0_6"/>
<dbReference type="Proteomes" id="UP000009145">
    <property type="component" value="Chromosome"/>
</dbReference>
<dbReference type="STRING" id="754477.Q7C_1363"/>
<protein>
    <submittedName>
        <fullName evidence="1">Uncharacterized protein</fullName>
    </submittedName>
</protein>
<evidence type="ECO:0000313" key="1">
    <source>
        <dbReference type="EMBL" id="AFJ02513.1"/>
    </source>
</evidence>
<proteinExistence type="predicted"/>
<sequence>MLHYPCFKFQHNELLFVVVINKSCVIFGFNGGTGIDPDQTRSDCSLFYNFFKQ</sequence>
<dbReference type="AlphaFoldDB" id="I1YHX0"/>
<dbReference type="KEGG" id="mec:Q7C_1363"/>
<accession>I1YHX0</accession>
<gene>
    <name evidence="1" type="ordered locus">Q7C_1363</name>
</gene>
<keyword evidence="2" id="KW-1185">Reference proteome</keyword>
<evidence type="ECO:0000313" key="2">
    <source>
        <dbReference type="Proteomes" id="UP000009145"/>
    </source>
</evidence>
<dbReference type="EMBL" id="CP003380">
    <property type="protein sequence ID" value="AFJ02513.1"/>
    <property type="molecule type" value="Genomic_DNA"/>
</dbReference>
<organism evidence="1 2">
    <name type="scientific">Methylophaga frappieri (strain ATCC BAA-2434 / DSM 25690 / JAM7)</name>
    <dbReference type="NCBI Taxonomy" id="754477"/>
    <lineage>
        <taxon>Bacteria</taxon>
        <taxon>Pseudomonadati</taxon>
        <taxon>Pseudomonadota</taxon>
        <taxon>Gammaproteobacteria</taxon>
        <taxon>Thiotrichales</taxon>
        <taxon>Piscirickettsiaceae</taxon>
        <taxon>Methylophaga</taxon>
    </lineage>
</organism>